<reference evidence="4 5" key="1">
    <citation type="submission" date="2016-10" db="EMBL/GenBank/DDBJ databases">
        <authorList>
            <person name="de Groot N.N."/>
        </authorList>
    </citation>
    <scope>NUCLEOTIDE SEQUENCE [LARGE SCALE GENOMIC DNA]</scope>
    <source>
        <strain evidence="4 5">DSM 19803</strain>
    </source>
</reference>
<keyword evidence="2" id="KW-0663">Pyridoxal phosphate</keyword>
<dbReference type="RefSeq" id="WP_093365415.1">
    <property type="nucleotide sequence ID" value="NZ_FNCW01000002.1"/>
</dbReference>
<dbReference type="GO" id="GO:0006527">
    <property type="term" value="P:L-arginine catabolic process"/>
    <property type="evidence" value="ECO:0007669"/>
    <property type="project" value="InterPro"/>
</dbReference>
<comment type="cofactor">
    <cofactor evidence="1">
        <name>pyridoxal 5'-phosphate</name>
        <dbReference type="ChEBI" id="CHEBI:597326"/>
    </cofactor>
</comment>
<dbReference type="InterPro" id="IPR002985">
    <property type="entry name" value="Arg_decrbxlase"/>
</dbReference>
<organism evidence="4 5">
    <name type="scientific">Psychroflexus sediminis</name>
    <dbReference type="NCBI Taxonomy" id="470826"/>
    <lineage>
        <taxon>Bacteria</taxon>
        <taxon>Pseudomonadati</taxon>
        <taxon>Bacteroidota</taxon>
        <taxon>Flavobacteriia</taxon>
        <taxon>Flavobacteriales</taxon>
        <taxon>Flavobacteriaceae</taxon>
        <taxon>Psychroflexus</taxon>
    </lineage>
</organism>
<dbReference type="Pfam" id="PF02784">
    <property type="entry name" value="Orn_Arg_deC_N"/>
    <property type="match status" value="1"/>
</dbReference>
<dbReference type="InterPro" id="IPR029066">
    <property type="entry name" value="PLP-binding_barrel"/>
</dbReference>
<dbReference type="AlphaFoldDB" id="A0A1G7UTN0"/>
<evidence type="ECO:0000256" key="1">
    <source>
        <dbReference type="ARBA" id="ARBA00001933"/>
    </source>
</evidence>
<dbReference type="PANTHER" id="PTHR43295">
    <property type="entry name" value="ARGININE DECARBOXYLASE"/>
    <property type="match status" value="1"/>
</dbReference>
<dbReference type="Proteomes" id="UP000199296">
    <property type="component" value="Unassembled WGS sequence"/>
</dbReference>
<gene>
    <name evidence="4" type="ORF">SAMN04488027_102283</name>
</gene>
<dbReference type="InterPro" id="IPR022644">
    <property type="entry name" value="De-COase2_N"/>
</dbReference>
<dbReference type="EMBL" id="FNCW01000002">
    <property type="protein sequence ID" value="SDG50892.1"/>
    <property type="molecule type" value="Genomic_DNA"/>
</dbReference>
<dbReference type="OrthoDB" id="9802658at2"/>
<dbReference type="PANTHER" id="PTHR43295:SF9">
    <property type="entry name" value="BIOSYNTHETIC ARGININE DECARBOXYLASE"/>
    <property type="match status" value="1"/>
</dbReference>
<dbReference type="InterPro" id="IPR009006">
    <property type="entry name" value="Ala_racemase/Decarboxylase_C"/>
</dbReference>
<protein>
    <submittedName>
        <fullName evidence="4">Arginine decarboxylase</fullName>
    </submittedName>
</protein>
<proteinExistence type="predicted"/>
<evidence type="ECO:0000256" key="2">
    <source>
        <dbReference type="ARBA" id="ARBA00022898"/>
    </source>
</evidence>
<name>A0A1G7UTN0_9FLAO</name>
<dbReference type="GO" id="GO:0008792">
    <property type="term" value="F:arginine decarboxylase activity"/>
    <property type="evidence" value="ECO:0007669"/>
    <property type="project" value="InterPro"/>
</dbReference>
<evidence type="ECO:0000313" key="4">
    <source>
        <dbReference type="EMBL" id="SDG50892.1"/>
    </source>
</evidence>
<sequence>MNTKYIDLISQTYDFPQEEFTLNGDQLKFHDIDLMALVEKYGAPLKFTYLPKISENIIRAQKWFQDAIVKHEYNGTYNYCYCTKSSHFKHVLDEALKNDIHIETSSAFDIDIVNRLMEKGKITKDTYVICNGFKRDQYISNISKLINSGHQNCIPVIDNYEEIDLLTRVTDKDFKIGIRIASEEEPKFEFYTSRLGIGYKNIVPFYEDQIKNNDQVELKMLHFFINTGIRDNAYYWNELQKCLRVYTRLKKVCPSVDSLNIGGGFPIKNSLAFEYDYEYMIDEIINQIKLTCEEEDVPVPHIFTEFGSYTVGESGGAIYEVLYQKQQNDREKWNMINSSFITTLPDSWAISKRFIMLAVNRWQDRYERVLLGGLTCDSDDYYNSEQNMNAIYLPKYEKEDPLFIGFFNTGAYQESIGGFGGLQHCLIPSPKHILIQKNEDGSLSTELFSEQQKSEDLLKILGYHGI</sequence>
<accession>A0A1G7UTN0</accession>
<dbReference type="SUPFAM" id="SSF50621">
    <property type="entry name" value="Alanine racemase C-terminal domain-like"/>
    <property type="match status" value="1"/>
</dbReference>
<feature type="domain" description="Orn/DAP/Arg decarboxylase 2 N-terminal" evidence="3">
    <location>
        <begin position="70"/>
        <end position="311"/>
    </location>
</feature>
<dbReference type="SUPFAM" id="SSF51419">
    <property type="entry name" value="PLP-binding barrel"/>
    <property type="match status" value="1"/>
</dbReference>
<evidence type="ECO:0000259" key="3">
    <source>
        <dbReference type="Pfam" id="PF02784"/>
    </source>
</evidence>
<dbReference type="GO" id="GO:0008295">
    <property type="term" value="P:spermidine biosynthetic process"/>
    <property type="evidence" value="ECO:0007669"/>
    <property type="project" value="InterPro"/>
</dbReference>
<dbReference type="Gene3D" id="3.20.20.10">
    <property type="entry name" value="Alanine racemase"/>
    <property type="match status" value="1"/>
</dbReference>
<keyword evidence="5" id="KW-1185">Reference proteome</keyword>
<dbReference type="STRING" id="470826.SAMN04488027_102283"/>
<dbReference type="CDD" id="cd06830">
    <property type="entry name" value="PLPDE_III_ADC"/>
    <property type="match status" value="1"/>
</dbReference>
<dbReference type="Gene3D" id="2.40.37.10">
    <property type="entry name" value="Lyase, Ornithine Decarboxylase, Chain A, domain 1"/>
    <property type="match status" value="1"/>
</dbReference>
<evidence type="ECO:0000313" key="5">
    <source>
        <dbReference type="Proteomes" id="UP000199296"/>
    </source>
</evidence>